<keyword evidence="3" id="KW-0663">Pyridoxal phosphate</keyword>
<proteinExistence type="predicted"/>
<evidence type="ECO:0000256" key="3">
    <source>
        <dbReference type="ARBA" id="ARBA00022898"/>
    </source>
</evidence>
<dbReference type="GO" id="GO:0018858">
    <property type="term" value="F:benzoate-CoA ligase activity"/>
    <property type="evidence" value="ECO:0007669"/>
    <property type="project" value="UniProtKB-EC"/>
</dbReference>
<dbReference type="InterPro" id="IPR015422">
    <property type="entry name" value="PyrdxlP-dep_Trfase_small"/>
</dbReference>
<dbReference type="SUPFAM" id="SSF56801">
    <property type="entry name" value="Acetyl-CoA synthetase-like"/>
    <property type="match status" value="1"/>
</dbReference>
<dbReference type="Gene3D" id="3.90.1150.10">
    <property type="entry name" value="Aspartate Aminotransferase, domain 1"/>
    <property type="match status" value="1"/>
</dbReference>
<feature type="domain" description="AMP-binding enzyme C-terminal" evidence="5">
    <location>
        <begin position="1312"/>
        <end position="1389"/>
    </location>
</feature>
<dbReference type="Gene3D" id="3.30.300.30">
    <property type="match status" value="1"/>
</dbReference>
<dbReference type="SUPFAM" id="SSF51735">
    <property type="entry name" value="NAD(P)-binding Rossmann-fold domains"/>
    <property type="match status" value="1"/>
</dbReference>
<gene>
    <name evidence="6" type="ORF">MNBD_GAMMA22-56</name>
</gene>
<keyword evidence="2 6" id="KW-0436">Ligase</keyword>
<dbReference type="InterPro" id="IPR042099">
    <property type="entry name" value="ANL_N_sf"/>
</dbReference>
<dbReference type="PROSITE" id="PS00600">
    <property type="entry name" value="AA_TRANSFER_CLASS_3"/>
    <property type="match status" value="1"/>
</dbReference>
<dbReference type="InterPro" id="IPR036291">
    <property type="entry name" value="NAD(P)-bd_dom_sf"/>
</dbReference>
<dbReference type="GO" id="GO:0005524">
    <property type="term" value="F:ATP binding"/>
    <property type="evidence" value="ECO:0007669"/>
    <property type="project" value="InterPro"/>
</dbReference>
<dbReference type="CDD" id="cd00610">
    <property type="entry name" value="OAT_like"/>
    <property type="match status" value="1"/>
</dbReference>
<organism evidence="6">
    <name type="scientific">hydrothermal vent metagenome</name>
    <dbReference type="NCBI Taxonomy" id="652676"/>
    <lineage>
        <taxon>unclassified sequences</taxon>
        <taxon>metagenomes</taxon>
        <taxon>ecological metagenomes</taxon>
    </lineage>
</organism>
<evidence type="ECO:0000259" key="4">
    <source>
        <dbReference type="Pfam" id="PF00501"/>
    </source>
</evidence>
<evidence type="ECO:0000256" key="2">
    <source>
        <dbReference type="ARBA" id="ARBA00022598"/>
    </source>
</evidence>
<evidence type="ECO:0000259" key="5">
    <source>
        <dbReference type="Pfam" id="PF13193"/>
    </source>
</evidence>
<dbReference type="PANTHER" id="PTHR43352">
    <property type="entry name" value="ACETYL-COA SYNTHETASE"/>
    <property type="match status" value="1"/>
</dbReference>
<dbReference type="InterPro" id="IPR025110">
    <property type="entry name" value="AMP-bd_C"/>
</dbReference>
<protein>
    <submittedName>
        <fullName evidence="6">Benzoate--CoA ligase</fullName>
        <ecNumber evidence="6">6.2.1.25</ecNumber>
    </submittedName>
</protein>
<evidence type="ECO:0000313" key="6">
    <source>
        <dbReference type="EMBL" id="VAW95387.1"/>
    </source>
</evidence>
<name>A0A3B1A718_9ZZZZ</name>
<dbReference type="InterPro" id="IPR000873">
    <property type="entry name" value="AMP-dep_synth/lig_dom"/>
</dbReference>
<evidence type="ECO:0000256" key="1">
    <source>
        <dbReference type="ARBA" id="ARBA00001933"/>
    </source>
</evidence>
<dbReference type="NCBIfam" id="TIGR02262">
    <property type="entry name" value="benz_CoA_lig"/>
    <property type="match status" value="1"/>
</dbReference>
<reference evidence="6" key="1">
    <citation type="submission" date="2018-06" db="EMBL/GenBank/DDBJ databases">
        <authorList>
            <person name="Zhirakovskaya E."/>
        </authorList>
    </citation>
    <scope>NUCLEOTIDE SEQUENCE</scope>
</reference>
<dbReference type="PANTHER" id="PTHR43352:SF1">
    <property type="entry name" value="ANTHRANILATE--COA LIGASE"/>
    <property type="match status" value="1"/>
</dbReference>
<sequence length="1401" mass="156119">MKNKFNEYMNPYLYQLLHSVGLDKNFVKGIDNHLWDSDGHQYLDFISGYGSLPFGHNNKKLLSILNDIKNEQTPNICQPSILGPASDLAEQLIKLTPPSLKFVTFTNSGTEAVEAAIKACRAVSGKLGILSTVNGFHGKTMGALCATGREEYQHCFGLPYDEFQYIPFGDTTALETYFIKNAHKTAAFIVEPIQGEGGMVVPPKYYLTRVSELCHQYDVLFILDEIQTGLGRTGYFLAADKEGVSPDCLLLAKALGGGLTPIGACLLSSKAYSENFALKHSSTFAGNSISCKIALASLKLITDKSNDNLIQNTRLNGKFLRYKLEKIAEKYPAVIKSVRGIGLMLGIEIDITLKDYPANVGTFIGILAEQKLLIPVIVGYLLNKHKIRVAPTLNGQKTIRIEPALIITKEQCNQFIDAFTETISVISSGNSGRLLSYFYQSKDIPTIYGLENIKKRNIVLPDNSGKEHTFAFLIHPLEWKNYAEWDESFTPFTETDIQILEDKLNGLIEPVVISSTRITSKTGVTAYGEFIIIPYSTNSLLKMPKSQSLKVIKSGVALAKKRGAKIVGLGAYTSVLTQGGRKVTNEGVPVTTGNSYTVVSAIEATIDACKKLGKNLSELNVSIIGASGSIGSATARLLVGKVNQLTLVGNPKNIKKTKKRIIDVVEIIIQHLIEEKTNETITTNNCVSNRILKHKYFPKEVNTSETQLFARHIVESNGTEIPLYWSVDTEKVLPHSDIVIVATSSTEQICEIADFKNNAVICSLSRPANISPELNIKRPDIMYIDGGVVEVPGRPDLNCKFGFDIGYSFACMAETMMLSLEGYFKNTSIGINLDNNIINFLQKLANKHGFKLGDLRSNDRQITKEQWQNVLTNQKMGQSKFNKELILPENNKFKNQPLNITELLVKRNIQQGRQDKIAIIDGDKKCTYSELQNLVRYFVKILNQNKIKKHDFVAIISRDSIESTAAWISVLYLGGVSTFLNSFLSDQEYQDHFTKYNSKFIFIDSKLKPQLLGIAKNHNINHLDINKDIFDISNKQLNISGEDVILPANTLESDPAICFFTSGSTGKPNAVIHTHGDIYNTNINYAKTHLSINENDITFSHSKSFFAYGFNSIHFALFSGATVILAPSKAKADVLFNIIETYKPTIFFAVPTVYLLMINKANKDYNLTCIRVCISAGEPLPEDIYAVWKEKFNIKIIDGIGTTEVLSTFISNKERDLKVASTGKIVPGFDVRLITEDDTEAKLGEPGVLWVKGNTVSTGYWKNDKATKEYFSGAWFNTNDVFYKDAQNYYYYVGRKNDMLKVGGCWLSPLAIEAVVKQHSSVSECAVVSYSELGNLIRPKAYVVIKDNIKFDSSLEFDIINFSKNRLSLNQYPHKVEFVNKLPKTITGKIRRLDLREDLFQ</sequence>
<comment type="cofactor">
    <cofactor evidence="1">
        <name>pyridoxal 5'-phosphate</name>
        <dbReference type="ChEBI" id="CHEBI:597326"/>
    </cofactor>
</comment>
<dbReference type="Pfam" id="PF00202">
    <property type="entry name" value="Aminotran_3"/>
    <property type="match status" value="1"/>
</dbReference>
<accession>A0A3B1A718</accession>
<dbReference type="GO" id="GO:0008483">
    <property type="term" value="F:transaminase activity"/>
    <property type="evidence" value="ECO:0007669"/>
    <property type="project" value="InterPro"/>
</dbReference>
<dbReference type="SUPFAM" id="SSF53383">
    <property type="entry name" value="PLP-dependent transferases"/>
    <property type="match status" value="1"/>
</dbReference>
<dbReference type="Gene3D" id="3.40.50.12780">
    <property type="entry name" value="N-terminal domain of ligase-like"/>
    <property type="match status" value="1"/>
</dbReference>
<dbReference type="GO" id="GO:0030170">
    <property type="term" value="F:pyridoxal phosphate binding"/>
    <property type="evidence" value="ECO:0007669"/>
    <property type="project" value="InterPro"/>
</dbReference>
<dbReference type="Gene3D" id="3.40.640.10">
    <property type="entry name" value="Type I PLP-dependent aspartate aminotransferase-like (Major domain)"/>
    <property type="match status" value="1"/>
</dbReference>
<dbReference type="InterPro" id="IPR015424">
    <property type="entry name" value="PyrdxlP-dep_Trfase"/>
</dbReference>
<dbReference type="InterPro" id="IPR005814">
    <property type="entry name" value="Aminotrans_3"/>
</dbReference>
<dbReference type="InterPro" id="IPR045851">
    <property type="entry name" value="AMP-bd_C_sf"/>
</dbReference>
<feature type="domain" description="AMP-dependent synthetase/ligase" evidence="4">
    <location>
        <begin position="911"/>
        <end position="1261"/>
    </location>
</feature>
<dbReference type="GO" id="GO:0044550">
    <property type="term" value="P:secondary metabolite biosynthetic process"/>
    <property type="evidence" value="ECO:0007669"/>
    <property type="project" value="TreeGrafter"/>
</dbReference>
<dbReference type="FunFam" id="3.40.640.10:FF:000004">
    <property type="entry name" value="Acetylornithine aminotransferase"/>
    <property type="match status" value="1"/>
</dbReference>
<dbReference type="InterPro" id="IPR049704">
    <property type="entry name" value="Aminotrans_3_PPA_site"/>
</dbReference>
<dbReference type="InterPro" id="IPR011957">
    <property type="entry name" value="Benz_CoA_lig"/>
</dbReference>
<dbReference type="InterPro" id="IPR015421">
    <property type="entry name" value="PyrdxlP-dep_Trfase_major"/>
</dbReference>
<dbReference type="EMBL" id="UOFS01000022">
    <property type="protein sequence ID" value="VAW95387.1"/>
    <property type="molecule type" value="Genomic_DNA"/>
</dbReference>
<dbReference type="Gene3D" id="3.40.50.720">
    <property type="entry name" value="NAD(P)-binding Rossmann-like Domain"/>
    <property type="match status" value="1"/>
</dbReference>
<dbReference type="Pfam" id="PF13193">
    <property type="entry name" value="AMP-binding_C"/>
    <property type="match status" value="1"/>
</dbReference>
<dbReference type="Pfam" id="PF00501">
    <property type="entry name" value="AMP-binding"/>
    <property type="match status" value="1"/>
</dbReference>
<dbReference type="EC" id="6.2.1.25" evidence="6"/>